<dbReference type="OrthoDB" id="1867629at2759"/>
<dbReference type="AlphaFoldDB" id="A0A1S3UFL8"/>
<gene>
    <name evidence="3" type="primary">LOC106764904</name>
</gene>
<dbReference type="RefSeq" id="XP_014504830.1">
    <property type="nucleotide sequence ID" value="XM_014649344.2"/>
</dbReference>
<evidence type="ECO:0000313" key="3">
    <source>
        <dbReference type="RefSeq" id="XP_014504830.1"/>
    </source>
</evidence>
<dbReference type="InterPro" id="IPR001810">
    <property type="entry name" value="F-box_dom"/>
</dbReference>
<dbReference type="GeneID" id="106764904"/>
<sequence>MQEIGVETFGAVAKIEKIAFSLEQSISQDFEKETAMAEELSEELILEILSWLPVTSLIRFRCVSKTWKFLISNPYLVKMHLERSARNPEFLLSLVTHRCKRKLFLPGIGSSPFIARFGSLPFLIQNPAPSLDRIFRCPEHYNCVIGSCNGLLSLHDSLYTKEYEEHWVFFWNPATKICSRPSPRLRLNFGFVLPDGVEAGVLYSVHFGFVYDDWRDSYKVLAMVSDPSTYQTSVWVYSMNNICWRRSSMISMGFSTLDHNGCFVNGTVNWIGYPCFVNGTVNWKGYPCKGEWNHEQKILSYDLNNDTCICLSLPKLVPYDRGYASMSVSNGYLCIFVTMLAGLVVLASKDVRDETSWSRLISVSYETLNVIHGKHMLSIIGMWGDLLLLTCLEFGNPSNVIIIFNSKENKVERIEDYNKEFLIDIFSYVPSLISPIM</sequence>
<dbReference type="SMART" id="SM00256">
    <property type="entry name" value="FBOX"/>
    <property type="match status" value="1"/>
</dbReference>
<dbReference type="InterPro" id="IPR036047">
    <property type="entry name" value="F-box-like_dom_sf"/>
</dbReference>
<evidence type="ECO:0000259" key="1">
    <source>
        <dbReference type="SMART" id="SM00256"/>
    </source>
</evidence>
<protein>
    <submittedName>
        <fullName evidence="3">F-box/kelch-repeat protein At3g23880 isoform X1</fullName>
    </submittedName>
</protein>
<dbReference type="InterPro" id="IPR006527">
    <property type="entry name" value="F-box-assoc_dom_typ1"/>
</dbReference>
<name>A0A1S3UFL8_VIGRR</name>
<dbReference type="Pfam" id="PF07734">
    <property type="entry name" value="FBA_1"/>
    <property type="match status" value="1"/>
</dbReference>
<dbReference type="Pfam" id="PF00646">
    <property type="entry name" value="F-box"/>
    <property type="match status" value="1"/>
</dbReference>
<dbReference type="PANTHER" id="PTHR31672:SF13">
    <property type="entry name" value="F-BOX PROTEIN CPR30-LIKE"/>
    <property type="match status" value="1"/>
</dbReference>
<dbReference type="KEGG" id="vra:106764904"/>
<reference evidence="3" key="2">
    <citation type="submission" date="2025-08" db="UniProtKB">
        <authorList>
            <consortium name="RefSeq"/>
        </authorList>
    </citation>
    <scope>IDENTIFICATION</scope>
    <source>
        <tissue evidence="3">Leaf</tissue>
    </source>
</reference>
<reference evidence="2" key="1">
    <citation type="journal article" date="2014" name="Nat. Commun.">
        <title>Genome sequence of mungbean and insights into evolution within Vigna species.</title>
        <authorList>
            <person name="Kang Y.J."/>
            <person name="Kim S.K."/>
            <person name="Kim M.Y."/>
            <person name="Lestari P."/>
            <person name="Kim K.H."/>
            <person name="Ha B.K."/>
            <person name="Jun T.H."/>
            <person name="Hwang W.J."/>
            <person name="Lee T."/>
            <person name="Lee J."/>
            <person name="Shim S."/>
            <person name="Yoon M.Y."/>
            <person name="Jang Y.E."/>
            <person name="Han K.S."/>
            <person name="Taeprayoon P."/>
            <person name="Yoon N."/>
            <person name="Somta P."/>
            <person name="Tanya P."/>
            <person name="Kim K.S."/>
            <person name="Gwag J.G."/>
            <person name="Moon J.K."/>
            <person name="Lee Y.H."/>
            <person name="Park B.S."/>
            <person name="Bombarely A."/>
            <person name="Doyle J.J."/>
            <person name="Jackson S.A."/>
            <person name="Schafleitner R."/>
            <person name="Srinives P."/>
            <person name="Varshney R.K."/>
            <person name="Lee S.H."/>
        </authorList>
    </citation>
    <scope>NUCLEOTIDE SEQUENCE [LARGE SCALE GENOMIC DNA]</scope>
    <source>
        <strain evidence="2">cv. VC1973A</strain>
    </source>
</reference>
<organism evidence="2 3">
    <name type="scientific">Vigna radiata var. radiata</name>
    <name type="common">Mung bean</name>
    <name type="synonym">Phaseolus aureus</name>
    <dbReference type="NCBI Taxonomy" id="3916"/>
    <lineage>
        <taxon>Eukaryota</taxon>
        <taxon>Viridiplantae</taxon>
        <taxon>Streptophyta</taxon>
        <taxon>Embryophyta</taxon>
        <taxon>Tracheophyta</taxon>
        <taxon>Spermatophyta</taxon>
        <taxon>Magnoliopsida</taxon>
        <taxon>eudicotyledons</taxon>
        <taxon>Gunneridae</taxon>
        <taxon>Pentapetalae</taxon>
        <taxon>rosids</taxon>
        <taxon>fabids</taxon>
        <taxon>Fabales</taxon>
        <taxon>Fabaceae</taxon>
        <taxon>Papilionoideae</taxon>
        <taxon>50 kb inversion clade</taxon>
        <taxon>NPAAA clade</taxon>
        <taxon>indigoferoid/millettioid clade</taxon>
        <taxon>Phaseoleae</taxon>
        <taxon>Vigna</taxon>
    </lineage>
</organism>
<accession>A0A1S3UFL8</accession>
<dbReference type="PANTHER" id="PTHR31672">
    <property type="entry name" value="BNACNNG10540D PROTEIN"/>
    <property type="match status" value="1"/>
</dbReference>
<dbReference type="Proteomes" id="UP000087766">
    <property type="component" value="Chromosome 1"/>
</dbReference>
<dbReference type="Gramene" id="Vradi01g12400.1">
    <property type="protein sequence ID" value="Vradi01g12400.1"/>
    <property type="gene ID" value="Vradi01g12400"/>
</dbReference>
<dbReference type="SUPFAM" id="SSF81383">
    <property type="entry name" value="F-box domain"/>
    <property type="match status" value="1"/>
</dbReference>
<dbReference type="Gene3D" id="1.20.1280.50">
    <property type="match status" value="1"/>
</dbReference>
<keyword evidence="2" id="KW-1185">Reference proteome</keyword>
<proteinExistence type="predicted"/>
<evidence type="ECO:0000313" key="2">
    <source>
        <dbReference type="Proteomes" id="UP000087766"/>
    </source>
</evidence>
<dbReference type="InterPro" id="IPR050796">
    <property type="entry name" value="SCF_F-box_component"/>
</dbReference>
<feature type="domain" description="F-box" evidence="1">
    <location>
        <begin position="40"/>
        <end position="79"/>
    </location>
</feature>